<evidence type="ECO:0000313" key="4">
    <source>
        <dbReference type="EMBL" id="CAI4212333.1"/>
    </source>
</evidence>
<organism evidence="4 5">
    <name type="scientific">Parascedosporium putredinis</name>
    <dbReference type="NCBI Taxonomy" id="1442378"/>
    <lineage>
        <taxon>Eukaryota</taxon>
        <taxon>Fungi</taxon>
        <taxon>Dikarya</taxon>
        <taxon>Ascomycota</taxon>
        <taxon>Pezizomycotina</taxon>
        <taxon>Sordariomycetes</taxon>
        <taxon>Hypocreomycetidae</taxon>
        <taxon>Microascales</taxon>
        <taxon>Microascaceae</taxon>
        <taxon>Parascedosporium</taxon>
    </lineage>
</organism>
<comment type="caution">
    <text evidence="4">The sequence shown here is derived from an EMBL/GenBank/DDBJ whole genome shotgun (WGS) entry which is preliminary data.</text>
</comment>
<protein>
    <recommendedName>
        <fullName evidence="3">BTB domain-containing protein</fullName>
    </recommendedName>
</protein>
<dbReference type="SMART" id="SM00225">
    <property type="entry name" value="BTB"/>
    <property type="match status" value="1"/>
</dbReference>
<evidence type="ECO:0000256" key="1">
    <source>
        <dbReference type="SAM" id="MobiDB-lite"/>
    </source>
</evidence>
<feature type="domain" description="BTB" evidence="3">
    <location>
        <begin position="78"/>
        <end position="147"/>
    </location>
</feature>
<dbReference type="CDD" id="cd18186">
    <property type="entry name" value="BTB_POZ_ZBTB_KLHL-like"/>
    <property type="match status" value="1"/>
</dbReference>
<name>A0A9P1GXZ0_9PEZI</name>
<keyword evidence="2" id="KW-0732">Signal</keyword>
<keyword evidence="5" id="KW-1185">Reference proteome</keyword>
<feature type="chain" id="PRO_5040439738" description="BTB domain-containing protein" evidence="2">
    <location>
        <begin position="25"/>
        <end position="352"/>
    </location>
</feature>
<reference evidence="4" key="1">
    <citation type="submission" date="2022-11" db="EMBL/GenBank/DDBJ databases">
        <authorList>
            <person name="Scott C."/>
            <person name="Bruce N."/>
        </authorList>
    </citation>
    <scope>NUCLEOTIDE SEQUENCE</scope>
</reference>
<feature type="signal peptide" evidence="2">
    <location>
        <begin position="1"/>
        <end position="24"/>
    </location>
</feature>
<sequence length="352" mass="39295">MELVSNLESLVLTWMSLALILTSSVHVPTYINYVAPTRAEEKQAVVVHHVILRLITAHPVGRLEAPSYVGPTKFSLDGDSVFLVGDEPVRFHVDSTVMCAASKFFAAMFSKRWMRKNPPALQIQDPTEFVFTQDDPRAFGVVLDVIYHTNSVRSLSAADLREVAILADKFNAPLCDLGDLLQAAYLFNMADAFSNITARLVLEGWAHFLETRRARIREKIYDLLLTDINTPCRCGWGCVVVKRFVKLLRQNTPSTLALVSVRSIMDRVGAIRDYVTRTTRECRCIALTDDAEMRLEEAQEMAPLCLECVRECKDHVGSCKHENCEDESESEGNDGGDDQRSSSGSGDDEDGE</sequence>
<dbReference type="PROSITE" id="PS50097">
    <property type="entry name" value="BTB"/>
    <property type="match status" value="1"/>
</dbReference>
<proteinExistence type="predicted"/>
<dbReference type="Gene3D" id="3.30.710.10">
    <property type="entry name" value="Potassium Channel Kv1.1, Chain A"/>
    <property type="match status" value="1"/>
</dbReference>
<feature type="compositionally biased region" description="Acidic residues" evidence="1">
    <location>
        <begin position="324"/>
        <end position="336"/>
    </location>
</feature>
<dbReference type="InterPro" id="IPR000210">
    <property type="entry name" value="BTB/POZ_dom"/>
</dbReference>
<feature type="region of interest" description="Disordered" evidence="1">
    <location>
        <begin position="320"/>
        <end position="352"/>
    </location>
</feature>
<dbReference type="AlphaFoldDB" id="A0A9P1GXZ0"/>
<gene>
    <name evidence="4" type="ORF">PPNO1_LOCUS2099</name>
</gene>
<evidence type="ECO:0000259" key="3">
    <source>
        <dbReference type="PROSITE" id="PS50097"/>
    </source>
</evidence>
<dbReference type="EMBL" id="CALLCH030000004">
    <property type="protein sequence ID" value="CAI4212333.1"/>
    <property type="molecule type" value="Genomic_DNA"/>
</dbReference>
<dbReference type="InterPro" id="IPR011333">
    <property type="entry name" value="SKP1/BTB/POZ_sf"/>
</dbReference>
<dbReference type="Pfam" id="PF00651">
    <property type="entry name" value="BTB"/>
    <property type="match status" value="1"/>
</dbReference>
<dbReference type="SUPFAM" id="SSF54695">
    <property type="entry name" value="POZ domain"/>
    <property type="match status" value="1"/>
</dbReference>
<evidence type="ECO:0000256" key="2">
    <source>
        <dbReference type="SAM" id="SignalP"/>
    </source>
</evidence>
<dbReference type="OrthoDB" id="5275938at2759"/>
<evidence type="ECO:0000313" key="5">
    <source>
        <dbReference type="Proteomes" id="UP000838763"/>
    </source>
</evidence>
<dbReference type="Proteomes" id="UP000838763">
    <property type="component" value="Unassembled WGS sequence"/>
</dbReference>
<accession>A0A9P1GXZ0</accession>